<evidence type="ECO:0000313" key="3">
    <source>
        <dbReference type="Proteomes" id="UP000299102"/>
    </source>
</evidence>
<proteinExistence type="predicted"/>
<gene>
    <name evidence="2" type="ORF">EVAR_11547_1</name>
</gene>
<evidence type="ECO:0000256" key="1">
    <source>
        <dbReference type="SAM" id="MobiDB-lite"/>
    </source>
</evidence>
<organism evidence="2 3">
    <name type="scientific">Eumeta variegata</name>
    <name type="common">Bagworm moth</name>
    <name type="synonym">Eumeta japonica</name>
    <dbReference type="NCBI Taxonomy" id="151549"/>
    <lineage>
        <taxon>Eukaryota</taxon>
        <taxon>Metazoa</taxon>
        <taxon>Ecdysozoa</taxon>
        <taxon>Arthropoda</taxon>
        <taxon>Hexapoda</taxon>
        <taxon>Insecta</taxon>
        <taxon>Pterygota</taxon>
        <taxon>Neoptera</taxon>
        <taxon>Endopterygota</taxon>
        <taxon>Lepidoptera</taxon>
        <taxon>Glossata</taxon>
        <taxon>Ditrysia</taxon>
        <taxon>Tineoidea</taxon>
        <taxon>Psychidae</taxon>
        <taxon>Oiketicinae</taxon>
        <taxon>Eumeta</taxon>
    </lineage>
</organism>
<name>A0A4C1TZI3_EUMVA</name>
<keyword evidence="3" id="KW-1185">Reference proteome</keyword>
<accession>A0A4C1TZI3</accession>
<feature type="region of interest" description="Disordered" evidence="1">
    <location>
        <begin position="1"/>
        <end position="85"/>
    </location>
</feature>
<protein>
    <submittedName>
        <fullName evidence="2">Uncharacterized protein</fullName>
    </submittedName>
</protein>
<dbReference type="Proteomes" id="UP000299102">
    <property type="component" value="Unassembled WGS sequence"/>
</dbReference>
<dbReference type="EMBL" id="BGZK01000105">
    <property type="protein sequence ID" value="GBP19224.1"/>
    <property type="molecule type" value="Genomic_DNA"/>
</dbReference>
<sequence>MTPSSLSDAPDSCLGRRARPAGGSLNSVSDPDLGPIQNMHRGGCVGRAAAATSASAMQAPAARPPYIAGPGGPRGSGPFNDDRSH</sequence>
<feature type="compositionally biased region" description="Low complexity" evidence="1">
    <location>
        <begin position="48"/>
        <end position="61"/>
    </location>
</feature>
<comment type="caution">
    <text evidence="2">The sequence shown here is derived from an EMBL/GenBank/DDBJ whole genome shotgun (WGS) entry which is preliminary data.</text>
</comment>
<evidence type="ECO:0000313" key="2">
    <source>
        <dbReference type="EMBL" id="GBP19224.1"/>
    </source>
</evidence>
<dbReference type="AlphaFoldDB" id="A0A4C1TZI3"/>
<reference evidence="2 3" key="1">
    <citation type="journal article" date="2019" name="Commun. Biol.">
        <title>The bagworm genome reveals a unique fibroin gene that provides high tensile strength.</title>
        <authorList>
            <person name="Kono N."/>
            <person name="Nakamura H."/>
            <person name="Ohtoshi R."/>
            <person name="Tomita M."/>
            <person name="Numata K."/>
            <person name="Arakawa K."/>
        </authorList>
    </citation>
    <scope>NUCLEOTIDE SEQUENCE [LARGE SCALE GENOMIC DNA]</scope>
</reference>